<dbReference type="Pfam" id="PF01494">
    <property type="entry name" value="FAD_binding_3"/>
    <property type="match status" value="1"/>
</dbReference>
<dbReference type="InterPro" id="IPR036188">
    <property type="entry name" value="FAD/NAD-bd_sf"/>
</dbReference>
<keyword evidence="3" id="KW-1185">Reference proteome</keyword>
<dbReference type="GO" id="GO:0071949">
    <property type="term" value="F:FAD binding"/>
    <property type="evidence" value="ECO:0007669"/>
    <property type="project" value="InterPro"/>
</dbReference>
<organism evidence="2 3">
    <name type="scientific">Microvenator marinus</name>
    <dbReference type="NCBI Taxonomy" id="2600177"/>
    <lineage>
        <taxon>Bacteria</taxon>
        <taxon>Deltaproteobacteria</taxon>
        <taxon>Bradymonadales</taxon>
        <taxon>Microvenatoraceae</taxon>
        <taxon>Microvenator</taxon>
    </lineage>
</organism>
<evidence type="ECO:0000313" key="3">
    <source>
        <dbReference type="Proteomes" id="UP000321595"/>
    </source>
</evidence>
<dbReference type="InterPro" id="IPR050816">
    <property type="entry name" value="Flavin-dep_Halogenase_NPB"/>
</dbReference>
<evidence type="ECO:0000259" key="1">
    <source>
        <dbReference type="Pfam" id="PF01494"/>
    </source>
</evidence>
<dbReference type="EMBL" id="CP042467">
    <property type="protein sequence ID" value="QED28389.1"/>
    <property type="molecule type" value="Genomic_DNA"/>
</dbReference>
<dbReference type="RefSeq" id="WP_146960771.1">
    <property type="nucleotide sequence ID" value="NZ_CP042467.1"/>
</dbReference>
<dbReference type="Gene3D" id="3.50.50.60">
    <property type="entry name" value="FAD/NAD(P)-binding domain"/>
    <property type="match status" value="1"/>
</dbReference>
<dbReference type="Proteomes" id="UP000321595">
    <property type="component" value="Chromosome"/>
</dbReference>
<dbReference type="PANTHER" id="PTHR43747:SF1">
    <property type="entry name" value="SLR1998 PROTEIN"/>
    <property type="match status" value="1"/>
</dbReference>
<gene>
    <name evidence="2" type="ORF">FRD01_14335</name>
</gene>
<proteinExistence type="predicted"/>
<protein>
    <submittedName>
        <fullName evidence="2">NAD(P)/FAD-dependent oxidoreductase</fullName>
    </submittedName>
</protein>
<dbReference type="InterPro" id="IPR002938">
    <property type="entry name" value="FAD-bd"/>
</dbReference>
<dbReference type="AlphaFoldDB" id="A0A5B8XY84"/>
<feature type="domain" description="FAD-binding" evidence="1">
    <location>
        <begin position="4"/>
        <end position="241"/>
    </location>
</feature>
<dbReference type="KEGG" id="bbae:FRD01_14335"/>
<sequence length="415" mass="45946">MSDLPVVVIGSGPGGVVCAAALKQMGIDVVIIERGRFPRFTIGESLLPITMSHLKEVGLLEAVESAGFQKKEGAVFANDTCSTRIDFSKSWNPSAPHAYSLQRAHFDHLLAQQAERRGIEIQWNSTIESAEYNGIQWTLRVRGPAGPYTVLASFVVDSSGSDILQQRPTASSTDNPVFSAVFCHMKDPNRPAGFEEGATWILSNDSTTWGWMIPFSDGTCSVGFVGPDAEVRGIAETDTERFYTHLHAYSASSQRFSNCEEVRIKPTSVTNFRREFVKPSGPGYCLVGNSLGFLDPIFSSGLAIATESGLRAAKVIHHTRENPDFSWSQNYDKPLSRGLRVMSDCVSAWYDGVLRDLIYSNTTNRYSAHFEKRITGLLAGGVWDETNSLTEDTAWNLRFLQQRIQKKEVSQRPEE</sequence>
<dbReference type="PANTHER" id="PTHR43747">
    <property type="entry name" value="FAD-BINDING PROTEIN"/>
    <property type="match status" value="1"/>
</dbReference>
<dbReference type="SUPFAM" id="SSF51905">
    <property type="entry name" value="FAD/NAD(P)-binding domain"/>
    <property type="match status" value="1"/>
</dbReference>
<evidence type="ECO:0000313" key="2">
    <source>
        <dbReference type="EMBL" id="QED28389.1"/>
    </source>
</evidence>
<reference evidence="2 3" key="1">
    <citation type="submission" date="2019-08" db="EMBL/GenBank/DDBJ databases">
        <authorList>
            <person name="Liang Q."/>
        </authorList>
    </citation>
    <scope>NUCLEOTIDE SEQUENCE [LARGE SCALE GENOMIC DNA]</scope>
    <source>
        <strain evidence="2 3">V1718</strain>
    </source>
</reference>
<accession>A0A5B8XY84</accession>
<dbReference type="OrthoDB" id="9799983at2"/>
<name>A0A5B8XY84_9DELT</name>